<feature type="chain" id="PRO_5046406203" description="Beta-lactamase" evidence="1">
    <location>
        <begin position="21"/>
        <end position="252"/>
    </location>
</feature>
<reference evidence="3" key="1">
    <citation type="journal article" date="2019" name="Int. J. Syst. Evol. Microbiol.">
        <title>Halobacteriovorax valvorus sp. nov., a novel prokaryotic predator isolated from coastal seawater of China.</title>
        <authorList>
            <person name="Chen M.-X."/>
        </authorList>
    </citation>
    <scope>NUCLEOTIDE SEQUENCE [LARGE SCALE GENOMIC DNA]</scope>
    <source>
        <strain evidence="3">BL9</strain>
    </source>
</reference>
<protein>
    <recommendedName>
        <fullName evidence="4">Beta-lactamase</fullName>
    </recommendedName>
</protein>
<evidence type="ECO:0000313" key="3">
    <source>
        <dbReference type="Proteomes" id="UP000443582"/>
    </source>
</evidence>
<proteinExistence type="predicted"/>
<name>A0ABY0IH80_9BACT</name>
<dbReference type="Proteomes" id="UP000443582">
    <property type="component" value="Unassembled WGS sequence"/>
</dbReference>
<evidence type="ECO:0000313" key="2">
    <source>
        <dbReference type="EMBL" id="RZF22300.1"/>
    </source>
</evidence>
<sequence>MKRFLICIAFFLFQSLNVQAISDAQIKMAREIQHACQSKTNSIDRSRCQLEYRVNLVESKCGRNNDGRVEGSIVEGEIKCGAEIPSSTSNNEVLSKPRPLPRKGKCSYSTDYACEAFDFRMDRCLKSSNNNKYCKDISHKFALKAQVHEELGEDGMKAYDRCLNMDDTSPDECAKFAKFYLDEQKKSREAQSSNTECSEFAVGVRNVNCHGFEYQRVDSDLADISRHVGKSIKDSGITRREIGRDSFRSESQ</sequence>
<keyword evidence="1" id="KW-0732">Signal</keyword>
<dbReference type="RefSeq" id="WP_114705245.1">
    <property type="nucleotide sequence ID" value="NZ_QDKL01000001.1"/>
</dbReference>
<organism evidence="2 3">
    <name type="scientific">Halobacteriovorax vibrionivorans</name>
    <dbReference type="NCBI Taxonomy" id="2152716"/>
    <lineage>
        <taxon>Bacteria</taxon>
        <taxon>Pseudomonadati</taxon>
        <taxon>Bdellovibrionota</taxon>
        <taxon>Bacteriovoracia</taxon>
        <taxon>Bacteriovoracales</taxon>
        <taxon>Halobacteriovoraceae</taxon>
        <taxon>Halobacteriovorax</taxon>
    </lineage>
</organism>
<feature type="signal peptide" evidence="1">
    <location>
        <begin position="1"/>
        <end position="20"/>
    </location>
</feature>
<evidence type="ECO:0000256" key="1">
    <source>
        <dbReference type="SAM" id="SignalP"/>
    </source>
</evidence>
<gene>
    <name evidence="2" type="ORF">DAY19_00605</name>
</gene>
<keyword evidence="3" id="KW-1185">Reference proteome</keyword>
<accession>A0ABY0IH80</accession>
<evidence type="ECO:0008006" key="4">
    <source>
        <dbReference type="Google" id="ProtNLM"/>
    </source>
</evidence>
<comment type="caution">
    <text evidence="2">The sequence shown here is derived from an EMBL/GenBank/DDBJ whole genome shotgun (WGS) entry which is preliminary data.</text>
</comment>
<dbReference type="EMBL" id="QDKL01000001">
    <property type="protein sequence ID" value="RZF22300.1"/>
    <property type="molecule type" value="Genomic_DNA"/>
</dbReference>